<dbReference type="PANTHER" id="PTHR24214">
    <property type="entry name" value="PDZ AND LIM DOMAIN PROTEIN ZASP"/>
    <property type="match status" value="1"/>
</dbReference>
<dbReference type="GO" id="GO:0051371">
    <property type="term" value="F:muscle alpha-actinin binding"/>
    <property type="evidence" value="ECO:0007669"/>
    <property type="project" value="TreeGrafter"/>
</dbReference>
<keyword evidence="2" id="KW-0963">Cytoplasm</keyword>
<accession>A0AAE1HKH3</accession>
<dbReference type="InterPro" id="IPR050604">
    <property type="entry name" value="PDZ-LIM_domain"/>
</dbReference>
<dbReference type="GO" id="GO:0003779">
    <property type="term" value="F:actin binding"/>
    <property type="evidence" value="ECO:0007669"/>
    <property type="project" value="TreeGrafter"/>
</dbReference>
<dbReference type="GO" id="GO:0030036">
    <property type="term" value="P:actin cytoskeleton organization"/>
    <property type="evidence" value="ECO:0007669"/>
    <property type="project" value="TreeGrafter"/>
</dbReference>
<name>A0AAE1HKH3_9NEOP</name>
<dbReference type="GO" id="GO:0031941">
    <property type="term" value="C:filamentous actin"/>
    <property type="evidence" value="ECO:0007669"/>
    <property type="project" value="TreeGrafter"/>
</dbReference>
<evidence type="ECO:0000313" key="6">
    <source>
        <dbReference type="Proteomes" id="UP001219518"/>
    </source>
</evidence>
<reference evidence="5" key="1">
    <citation type="submission" date="2021-07" db="EMBL/GenBank/DDBJ databases">
        <authorList>
            <person name="Catto M.A."/>
            <person name="Jacobson A."/>
            <person name="Kennedy G."/>
            <person name="Labadie P."/>
            <person name="Hunt B.G."/>
            <person name="Srinivasan R."/>
        </authorList>
    </citation>
    <scope>NUCLEOTIDE SEQUENCE</scope>
    <source>
        <strain evidence="5">PL_HMW_Pooled</strain>
        <tissue evidence="5">Head</tissue>
    </source>
</reference>
<evidence type="ECO:0000313" key="5">
    <source>
        <dbReference type="EMBL" id="KAK3922947.1"/>
    </source>
</evidence>
<organism evidence="5 6">
    <name type="scientific">Frankliniella fusca</name>
    <dbReference type="NCBI Taxonomy" id="407009"/>
    <lineage>
        <taxon>Eukaryota</taxon>
        <taxon>Metazoa</taxon>
        <taxon>Ecdysozoa</taxon>
        <taxon>Arthropoda</taxon>
        <taxon>Hexapoda</taxon>
        <taxon>Insecta</taxon>
        <taxon>Pterygota</taxon>
        <taxon>Neoptera</taxon>
        <taxon>Paraneoptera</taxon>
        <taxon>Thysanoptera</taxon>
        <taxon>Terebrantia</taxon>
        <taxon>Thripoidea</taxon>
        <taxon>Thripidae</taxon>
        <taxon>Frankliniella</taxon>
    </lineage>
</organism>
<dbReference type="PANTHER" id="PTHR24214:SF55">
    <property type="entry name" value="Z BAND ALTERNATIVELY SPLICED PDZ-MOTIF PROTEIN 66, ISOFORM E"/>
    <property type="match status" value="1"/>
</dbReference>
<evidence type="ECO:0000256" key="1">
    <source>
        <dbReference type="ARBA" id="ARBA00004496"/>
    </source>
</evidence>
<keyword evidence="6" id="KW-1185">Reference proteome</keyword>
<reference evidence="5" key="2">
    <citation type="journal article" date="2023" name="BMC Genomics">
        <title>Pest status, molecular evolution, and epigenetic factors derived from the genome assembly of Frankliniella fusca, a thysanopteran phytovirus vector.</title>
        <authorList>
            <person name="Catto M.A."/>
            <person name="Labadie P.E."/>
            <person name="Jacobson A.L."/>
            <person name="Kennedy G.G."/>
            <person name="Srinivasan R."/>
            <person name="Hunt B.G."/>
        </authorList>
    </citation>
    <scope>NUCLEOTIDE SEQUENCE</scope>
    <source>
        <strain evidence="5">PL_HMW_Pooled</strain>
    </source>
</reference>
<dbReference type="GO" id="GO:0005912">
    <property type="term" value="C:adherens junction"/>
    <property type="evidence" value="ECO:0007669"/>
    <property type="project" value="TreeGrafter"/>
</dbReference>
<dbReference type="Proteomes" id="UP001219518">
    <property type="component" value="Unassembled WGS sequence"/>
</dbReference>
<dbReference type="GO" id="GO:0030018">
    <property type="term" value="C:Z disc"/>
    <property type="evidence" value="ECO:0007669"/>
    <property type="project" value="TreeGrafter"/>
</dbReference>
<comment type="caution">
    <text evidence="5">The sequence shown here is derived from an EMBL/GenBank/DDBJ whole genome shotgun (WGS) entry which is preliminary data.</text>
</comment>
<keyword evidence="3" id="KW-0479">Metal-binding</keyword>
<dbReference type="PROSITE" id="PS50106">
    <property type="entry name" value="PDZ"/>
    <property type="match status" value="1"/>
</dbReference>
<dbReference type="Pfam" id="PF00595">
    <property type="entry name" value="PDZ"/>
    <property type="match status" value="1"/>
</dbReference>
<proteinExistence type="predicted"/>
<protein>
    <submittedName>
        <fullName evidence="5">PDZ and LIM domain protein Zasp</fullName>
    </submittedName>
</protein>
<dbReference type="GO" id="GO:0061061">
    <property type="term" value="P:muscle structure development"/>
    <property type="evidence" value="ECO:0007669"/>
    <property type="project" value="TreeGrafter"/>
</dbReference>
<dbReference type="SUPFAM" id="SSF50156">
    <property type="entry name" value="PDZ domain-like"/>
    <property type="match status" value="1"/>
</dbReference>
<keyword evidence="3" id="KW-0440">LIM domain</keyword>
<dbReference type="CDD" id="cd23068">
    <property type="entry name" value="PDZ_ZASP52-like"/>
    <property type="match status" value="1"/>
</dbReference>
<evidence type="ECO:0000256" key="3">
    <source>
        <dbReference type="ARBA" id="ARBA00023038"/>
    </source>
</evidence>
<dbReference type="FunFam" id="2.30.42.10:FF:000192">
    <property type="entry name" value="Uncharacterized protein, isoform J"/>
    <property type="match status" value="1"/>
</dbReference>
<dbReference type="GO" id="GO:0001725">
    <property type="term" value="C:stress fiber"/>
    <property type="evidence" value="ECO:0007669"/>
    <property type="project" value="TreeGrafter"/>
</dbReference>
<evidence type="ECO:0000256" key="2">
    <source>
        <dbReference type="ARBA" id="ARBA00022490"/>
    </source>
</evidence>
<dbReference type="EMBL" id="JAHWGI010001134">
    <property type="protein sequence ID" value="KAK3922947.1"/>
    <property type="molecule type" value="Genomic_DNA"/>
</dbReference>
<gene>
    <name evidence="5" type="ORF">KUF71_001606</name>
</gene>
<dbReference type="SMART" id="SM00228">
    <property type="entry name" value="PDZ"/>
    <property type="match status" value="1"/>
</dbReference>
<feature type="domain" description="PDZ" evidence="4">
    <location>
        <begin position="8"/>
        <end position="88"/>
    </location>
</feature>
<comment type="subcellular location">
    <subcellularLocation>
        <location evidence="1">Cytoplasm</location>
    </subcellularLocation>
</comment>
<sequence length="88" mass="9795">MGGPTVHSVRLHREYPGQPWGIRLVGGVDLNAPLVITRCQVGSPAEGELHRGDVIRKINEYDSRDLRHKDAQSLFRNAGNTIDLVVIR</sequence>
<dbReference type="Gene3D" id="2.30.42.10">
    <property type="match status" value="1"/>
</dbReference>
<dbReference type="InterPro" id="IPR036034">
    <property type="entry name" value="PDZ_sf"/>
</dbReference>
<dbReference type="AlphaFoldDB" id="A0AAE1HKH3"/>
<evidence type="ECO:0000259" key="4">
    <source>
        <dbReference type="PROSITE" id="PS50106"/>
    </source>
</evidence>
<keyword evidence="3" id="KW-0862">Zinc</keyword>
<dbReference type="InterPro" id="IPR001478">
    <property type="entry name" value="PDZ"/>
</dbReference>